<dbReference type="InterPro" id="IPR012318">
    <property type="entry name" value="HTH_CRP"/>
</dbReference>
<dbReference type="InterPro" id="IPR050397">
    <property type="entry name" value="Env_Response_Regulators"/>
</dbReference>
<reference evidence="1" key="1">
    <citation type="submission" date="2015-06" db="EMBL/GenBank/DDBJ databases">
        <authorList>
            <person name="Liu B."/>
            <person name="Wang J."/>
            <person name="Zhu Y."/>
            <person name="Liu G."/>
            <person name="Chen Q."/>
            <person name="Zheng C."/>
            <person name="Che J."/>
            <person name="Ge C."/>
            <person name="Shi H."/>
            <person name="Pan Z."/>
            <person name="Liu X."/>
        </authorList>
    </citation>
    <scope>NUCLEOTIDE SEQUENCE [LARGE SCALE GENOMIC DNA]</scope>
    <source>
        <strain evidence="1">DSM 16346</strain>
    </source>
</reference>
<dbReference type="AlphaFoldDB" id="A0A0J6CVZ8"/>
<dbReference type="PRINTS" id="PR00034">
    <property type="entry name" value="HTHCRP"/>
</dbReference>
<dbReference type="InterPro" id="IPR036388">
    <property type="entry name" value="WH-like_DNA-bd_sf"/>
</dbReference>
<dbReference type="Pfam" id="PF00027">
    <property type="entry name" value="cNMP_binding"/>
    <property type="match status" value="1"/>
</dbReference>
<sequence length="236" mass="26964">MECPLSTTGYNTQSFDKNNFSKLKGVMYERHVSKGEKIYWEGEGCEYLYYLKQGSVKLTKSSDDGKDLVLYYFQPRDLFGDLRDNINTTNSYSAEAMSDCTLGVIQQKDLETLLWQNGDLAIDFMKWLGYMQRFLQTKLRDLLFFGKHGALASTLIRMSNTFGVSDGDSIRISNKFTNSEIADLIGSTRETVNRMLNQMKKDNIIGYECGIITINDMDQLKDICHCEGCPKSICRL</sequence>
<dbReference type="PANTHER" id="PTHR24567">
    <property type="entry name" value="CRP FAMILY TRANSCRIPTIONAL REGULATORY PROTEIN"/>
    <property type="match status" value="1"/>
</dbReference>
<dbReference type="InterPro" id="IPR014710">
    <property type="entry name" value="RmlC-like_jellyroll"/>
</dbReference>
<dbReference type="CDD" id="cd00092">
    <property type="entry name" value="HTH_CRP"/>
    <property type="match status" value="1"/>
</dbReference>
<dbReference type="SUPFAM" id="SSF51206">
    <property type="entry name" value="cAMP-binding domain-like"/>
    <property type="match status" value="1"/>
</dbReference>
<dbReference type="GO" id="GO:0003700">
    <property type="term" value="F:DNA-binding transcription factor activity"/>
    <property type="evidence" value="ECO:0007669"/>
    <property type="project" value="TreeGrafter"/>
</dbReference>
<keyword evidence="2" id="KW-1185">Reference proteome</keyword>
<evidence type="ECO:0000313" key="2">
    <source>
        <dbReference type="Proteomes" id="UP000035996"/>
    </source>
</evidence>
<dbReference type="SMART" id="SM00100">
    <property type="entry name" value="cNMP"/>
    <property type="match status" value="1"/>
</dbReference>
<dbReference type="InterPro" id="IPR018490">
    <property type="entry name" value="cNMP-bd_dom_sf"/>
</dbReference>
<accession>A0A0J6CVZ8</accession>
<comment type="caution">
    <text evidence="1">The sequence shown here is derived from an EMBL/GenBank/DDBJ whole genome shotgun (WGS) entry which is preliminary data.</text>
</comment>
<protein>
    <submittedName>
        <fullName evidence="1">Uncharacterized protein</fullName>
    </submittedName>
</protein>
<name>A0A0J6CVZ8_9BACL</name>
<dbReference type="OrthoDB" id="9810708at2"/>
<dbReference type="Gene3D" id="2.60.120.10">
    <property type="entry name" value="Jelly Rolls"/>
    <property type="match status" value="1"/>
</dbReference>
<dbReference type="SMART" id="SM00419">
    <property type="entry name" value="HTH_CRP"/>
    <property type="match status" value="1"/>
</dbReference>
<dbReference type="Pfam" id="PF13545">
    <property type="entry name" value="HTH_Crp_2"/>
    <property type="match status" value="1"/>
</dbReference>
<dbReference type="Gene3D" id="1.10.10.10">
    <property type="entry name" value="Winged helix-like DNA-binding domain superfamily/Winged helix DNA-binding domain"/>
    <property type="match status" value="1"/>
</dbReference>
<proteinExistence type="predicted"/>
<gene>
    <name evidence="1" type="ORF">AB986_15860</name>
</gene>
<dbReference type="GO" id="GO:0003677">
    <property type="term" value="F:DNA binding"/>
    <property type="evidence" value="ECO:0007669"/>
    <property type="project" value="UniProtKB-KW"/>
</dbReference>
<dbReference type="PATRIC" id="fig|157733.3.peg.1256"/>
<dbReference type="PANTHER" id="PTHR24567:SF74">
    <property type="entry name" value="HTH-TYPE TRANSCRIPTIONAL REGULATOR ARCR"/>
    <property type="match status" value="1"/>
</dbReference>
<dbReference type="SUPFAM" id="SSF46785">
    <property type="entry name" value="Winged helix' DNA-binding domain"/>
    <property type="match status" value="1"/>
</dbReference>
<dbReference type="CDD" id="cd00038">
    <property type="entry name" value="CAP_ED"/>
    <property type="match status" value="1"/>
</dbReference>
<dbReference type="PROSITE" id="PS51063">
    <property type="entry name" value="HTH_CRP_2"/>
    <property type="match status" value="1"/>
</dbReference>
<dbReference type="EMBL" id="LELK01000004">
    <property type="protein sequence ID" value="KMM37333.1"/>
    <property type="molecule type" value="Genomic_DNA"/>
</dbReference>
<dbReference type="GO" id="GO:0005829">
    <property type="term" value="C:cytosol"/>
    <property type="evidence" value="ECO:0007669"/>
    <property type="project" value="TreeGrafter"/>
</dbReference>
<dbReference type="GeneID" id="301327508"/>
<dbReference type="STRING" id="157733.AB986_15860"/>
<dbReference type="InterPro" id="IPR036390">
    <property type="entry name" value="WH_DNA-bd_sf"/>
</dbReference>
<evidence type="ECO:0000313" key="1">
    <source>
        <dbReference type="EMBL" id="KMM37333.1"/>
    </source>
</evidence>
<organism evidence="1 2">
    <name type="scientific">Guptibacillus hwajinpoensis</name>
    <dbReference type="NCBI Taxonomy" id="208199"/>
    <lineage>
        <taxon>Bacteria</taxon>
        <taxon>Bacillati</taxon>
        <taxon>Bacillota</taxon>
        <taxon>Bacilli</taxon>
        <taxon>Bacillales</taxon>
        <taxon>Guptibacillaceae</taxon>
        <taxon>Guptibacillus</taxon>
    </lineage>
</organism>
<dbReference type="RefSeq" id="WP_048312246.1">
    <property type="nucleotide sequence ID" value="NZ_CP119526.1"/>
</dbReference>
<dbReference type="PROSITE" id="PS50042">
    <property type="entry name" value="CNMP_BINDING_3"/>
    <property type="match status" value="1"/>
</dbReference>
<dbReference type="Proteomes" id="UP000035996">
    <property type="component" value="Unassembled WGS sequence"/>
</dbReference>
<dbReference type="InterPro" id="IPR000595">
    <property type="entry name" value="cNMP-bd_dom"/>
</dbReference>